<proteinExistence type="predicted"/>
<gene>
    <name evidence="3" type="ORF">MCOR_35421</name>
</gene>
<dbReference type="OrthoDB" id="6117751at2759"/>
<sequence length="223" mass="25119">MPLREIINTTVECKLDEKLKEDIVSSQVFGNVNNKFDSLQNQMNEFKQDFATLRKEMEELKKLTNTVSIENKDIAEKLEGLNANVNSRVALSACGASYTSISPKTTVTFSNIITSEGITNQYLTSFKSSGVFVCEVPGLYHISVVIMSPANGAYLKIYKNNNKLIRLYIDSYYDDGHRQEYHSNAAIVVTELQKDDTIDIKPGGNKDIYIHHTYSCLTILKVK</sequence>
<dbReference type="InterPro" id="IPR008983">
    <property type="entry name" value="Tumour_necrosis_fac-like_dom"/>
</dbReference>
<dbReference type="SUPFAM" id="SSF49842">
    <property type="entry name" value="TNF-like"/>
    <property type="match status" value="1"/>
</dbReference>
<name>A0A6J8D114_MYTCO</name>
<keyword evidence="1" id="KW-0175">Coiled coil</keyword>
<feature type="coiled-coil region" evidence="1">
    <location>
        <begin position="29"/>
        <end position="73"/>
    </location>
</feature>
<dbReference type="PROSITE" id="PS50871">
    <property type="entry name" value="C1Q"/>
    <property type="match status" value="1"/>
</dbReference>
<evidence type="ECO:0000313" key="3">
    <source>
        <dbReference type="EMBL" id="CAC5401327.1"/>
    </source>
</evidence>
<evidence type="ECO:0000256" key="1">
    <source>
        <dbReference type="SAM" id="Coils"/>
    </source>
</evidence>
<feature type="domain" description="C1q" evidence="2">
    <location>
        <begin position="87"/>
        <end position="223"/>
    </location>
</feature>
<dbReference type="Pfam" id="PF00386">
    <property type="entry name" value="C1q"/>
    <property type="match status" value="1"/>
</dbReference>
<evidence type="ECO:0000313" key="4">
    <source>
        <dbReference type="Proteomes" id="UP000507470"/>
    </source>
</evidence>
<dbReference type="Gene3D" id="2.60.120.40">
    <property type="match status" value="1"/>
</dbReference>
<reference evidence="3 4" key="1">
    <citation type="submission" date="2020-06" db="EMBL/GenBank/DDBJ databases">
        <authorList>
            <person name="Li R."/>
            <person name="Bekaert M."/>
        </authorList>
    </citation>
    <scope>NUCLEOTIDE SEQUENCE [LARGE SCALE GENOMIC DNA]</scope>
    <source>
        <strain evidence="4">wild</strain>
    </source>
</reference>
<dbReference type="Proteomes" id="UP000507470">
    <property type="component" value="Unassembled WGS sequence"/>
</dbReference>
<dbReference type="AlphaFoldDB" id="A0A6J8D114"/>
<keyword evidence="4" id="KW-1185">Reference proteome</keyword>
<evidence type="ECO:0000259" key="2">
    <source>
        <dbReference type="PROSITE" id="PS50871"/>
    </source>
</evidence>
<dbReference type="InterPro" id="IPR001073">
    <property type="entry name" value="C1q_dom"/>
</dbReference>
<accession>A0A6J8D114</accession>
<dbReference type="EMBL" id="CACVKT020006394">
    <property type="protein sequence ID" value="CAC5401327.1"/>
    <property type="molecule type" value="Genomic_DNA"/>
</dbReference>
<organism evidence="3 4">
    <name type="scientific">Mytilus coruscus</name>
    <name type="common">Sea mussel</name>
    <dbReference type="NCBI Taxonomy" id="42192"/>
    <lineage>
        <taxon>Eukaryota</taxon>
        <taxon>Metazoa</taxon>
        <taxon>Spiralia</taxon>
        <taxon>Lophotrochozoa</taxon>
        <taxon>Mollusca</taxon>
        <taxon>Bivalvia</taxon>
        <taxon>Autobranchia</taxon>
        <taxon>Pteriomorphia</taxon>
        <taxon>Mytilida</taxon>
        <taxon>Mytiloidea</taxon>
        <taxon>Mytilidae</taxon>
        <taxon>Mytilinae</taxon>
        <taxon>Mytilus</taxon>
    </lineage>
</organism>
<protein>
    <submittedName>
        <fullName evidence="3">COL8A</fullName>
    </submittedName>
</protein>